<feature type="short sequence motif" description="'HIGH' region" evidence="9">
    <location>
        <begin position="43"/>
        <end position="53"/>
    </location>
</feature>
<dbReference type="GO" id="GO:0005524">
    <property type="term" value="F:ATP binding"/>
    <property type="evidence" value="ECO:0007669"/>
    <property type="project" value="UniProtKB-UniRule"/>
</dbReference>
<dbReference type="FunFam" id="1.10.730.10:FF:000002">
    <property type="entry name" value="Leucine--tRNA ligase"/>
    <property type="match status" value="1"/>
</dbReference>
<dbReference type="InterPro" id="IPR009008">
    <property type="entry name" value="Val/Leu/Ile-tRNA-synth_edit"/>
</dbReference>
<dbReference type="InterPro" id="IPR002300">
    <property type="entry name" value="aa-tRNA-synth_Ia"/>
</dbReference>
<comment type="similarity">
    <text evidence="1 9 10">Belongs to the class-I aminoacyl-tRNA synthetase family.</text>
</comment>
<feature type="binding site" evidence="9">
    <location>
        <position position="619"/>
    </location>
    <ligand>
        <name>ATP</name>
        <dbReference type="ChEBI" id="CHEBI:30616"/>
    </ligand>
</feature>
<evidence type="ECO:0000256" key="10">
    <source>
        <dbReference type="RuleBase" id="RU363035"/>
    </source>
</evidence>
<protein>
    <recommendedName>
        <fullName evidence="9">Leucine--tRNA ligase</fullName>
        <ecNumber evidence="9">6.1.1.4</ecNumber>
    </recommendedName>
    <alternativeName>
        <fullName evidence="9">Leucyl-tRNA synthetase</fullName>
        <shortName evidence="9">LeuRS</shortName>
    </alternativeName>
</protein>
<accession>A0A845A5X2</accession>
<evidence type="ECO:0000256" key="7">
    <source>
        <dbReference type="ARBA" id="ARBA00023146"/>
    </source>
</evidence>
<dbReference type="GO" id="GO:0006429">
    <property type="term" value="P:leucyl-tRNA aminoacylation"/>
    <property type="evidence" value="ECO:0007669"/>
    <property type="project" value="UniProtKB-UniRule"/>
</dbReference>
<feature type="domain" description="Leucyl-tRNA synthetase editing" evidence="14">
    <location>
        <begin position="223"/>
        <end position="405"/>
    </location>
</feature>
<dbReference type="AlphaFoldDB" id="A0A845A5X2"/>
<comment type="caution">
    <text evidence="15">The sequence shown here is derived from an EMBL/GenBank/DDBJ whole genome shotgun (WGS) entry which is preliminary data.</text>
</comment>
<comment type="catalytic activity">
    <reaction evidence="8 9">
        <text>tRNA(Leu) + L-leucine + ATP = L-leucyl-tRNA(Leu) + AMP + diphosphate</text>
        <dbReference type="Rhea" id="RHEA:11688"/>
        <dbReference type="Rhea" id="RHEA-COMP:9613"/>
        <dbReference type="Rhea" id="RHEA-COMP:9622"/>
        <dbReference type="ChEBI" id="CHEBI:30616"/>
        <dbReference type="ChEBI" id="CHEBI:33019"/>
        <dbReference type="ChEBI" id="CHEBI:57427"/>
        <dbReference type="ChEBI" id="CHEBI:78442"/>
        <dbReference type="ChEBI" id="CHEBI:78494"/>
        <dbReference type="ChEBI" id="CHEBI:456215"/>
        <dbReference type="EC" id="6.1.1.4"/>
    </reaction>
</comment>
<evidence type="ECO:0000259" key="13">
    <source>
        <dbReference type="Pfam" id="PF09334"/>
    </source>
</evidence>
<dbReference type="PRINTS" id="PR00985">
    <property type="entry name" value="TRNASYNTHLEU"/>
</dbReference>
<evidence type="ECO:0000256" key="4">
    <source>
        <dbReference type="ARBA" id="ARBA00022741"/>
    </source>
</evidence>
<keyword evidence="4 9" id="KW-0547">Nucleotide-binding</keyword>
<dbReference type="Pfam" id="PF13603">
    <property type="entry name" value="tRNA-synt_1_2"/>
    <property type="match status" value="1"/>
</dbReference>
<dbReference type="InterPro" id="IPR025709">
    <property type="entry name" value="Leu_tRNA-synth_edit"/>
</dbReference>
<evidence type="ECO:0000313" key="15">
    <source>
        <dbReference type="EMBL" id="MXO94792.1"/>
    </source>
</evidence>
<evidence type="ECO:0000256" key="1">
    <source>
        <dbReference type="ARBA" id="ARBA00005594"/>
    </source>
</evidence>
<keyword evidence="5 9" id="KW-0067">ATP-binding</keyword>
<evidence type="ECO:0000256" key="9">
    <source>
        <dbReference type="HAMAP-Rule" id="MF_00049"/>
    </source>
</evidence>
<dbReference type="Proteomes" id="UP000460626">
    <property type="component" value="Unassembled WGS sequence"/>
</dbReference>
<dbReference type="GO" id="GO:0005829">
    <property type="term" value="C:cytosol"/>
    <property type="evidence" value="ECO:0007669"/>
    <property type="project" value="TreeGrafter"/>
</dbReference>
<reference evidence="15 16" key="1">
    <citation type="submission" date="2019-12" db="EMBL/GenBank/DDBJ databases">
        <title>Genomic-based taxomic classification of the family Erythrobacteraceae.</title>
        <authorList>
            <person name="Xu L."/>
        </authorList>
    </citation>
    <scope>NUCLEOTIDE SEQUENCE [LARGE SCALE GENOMIC DNA]</scope>
    <source>
        <strain evidence="15 16">RC4-10-4</strain>
    </source>
</reference>
<gene>
    <name evidence="9" type="primary">leuS</name>
    <name evidence="15" type="ORF">GRI62_14415</name>
</gene>
<dbReference type="GO" id="GO:0004823">
    <property type="term" value="F:leucine-tRNA ligase activity"/>
    <property type="evidence" value="ECO:0007669"/>
    <property type="project" value="UniProtKB-UniRule"/>
</dbReference>
<dbReference type="HAMAP" id="MF_00049_B">
    <property type="entry name" value="Leu_tRNA_synth_B"/>
    <property type="match status" value="1"/>
</dbReference>
<dbReference type="Gene3D" id="3.40.50.620">
    <property type="entry name" value="HUPs"/>
    <property type="match status" value="2"/>
</dbReference>
<dbReference type="Gene3D" id="1.10.730.10">
    <property type="entry name" value="Isoleucyl-tRNA Synthetase, Domain 1"/>
    <property type="match status" value="1"/>
</dbReference>
<dbReference type="PANTHER" id="PTHR43740">
    <property type="entry name" value="LEUCYL-TRNA SYNTHETASE"/>
    <property type="match status" value="1"/>
</dbReference>
<evidence type="ECO:0000313" key="16">
    <source>
        <dbReference type="Proteomes" id="UP000460626"/>
    </source>
</evidence>
<comment type="subcellular location">
    <subcellularLocation>
        <location evidence="9">Cytoplasm</location>
    </subcellularLocation>
</comment>
<dbReference type="Gene3D" id="2.20.28.290">
    <property type="match status" value="1"/>
</dbReference>
<dbReference type="InterPro" id="IPR001412">
    <property type="entry name" value="aa-tRNA-synth_I_CS"/>
</dbReference>
<proteinExistence type="inferred from homology"/>
<dbReference type="Gene3D" id="3.10.20.590">
    <property type="match status" value="1"/>
</dbReference>
<feature type="domain" description="Methionyl/Leucyl tRNA synthetase" evidence="13">
    <location>
        <begin position="41"/>
        <end position="172"/>
    </location>
</feature>
<evidence type="ECO:0000259" key="14">
    <source>
        <dbReference type="Pfam" id="PF13603"/>
    </source>
</evidence>
<dbReference type="InterPro" id="IPR014729">
    <property type="entry name" value="Rossmann-like_a/b/a_fold"/>
</dbReference>
<evidence type="ECO:0000259" key="12">
    <source>
        <dbReference type="Pfam" id="PF08264"/>
    </source>
</evidence>
<feature type="domain" description="Aminoacyl-tRNA synthetase class Ia" evidence="11">
    <location>
        <begin position="616"/>
        <end position="655"/>
    </location>
</feature>
<dbReference type="SUPFAM" id="SSF50677">
    <property type="entry name" value="ValRS/IleRS/LeuRS editing domain"/>
    <property type="match status" value="1"/>
</dbReference>
<dbReference type="Pfam" id="PF08264">
    <property type="entry name" value="Anticodon_1"/>
    <property type="match status" value="1"/>
</dbReference>
<feature type="short sequence motif" description="'KMSKS' region" evidence="9">
    <location>
        <begin position="616"/>
        <end position="620"/>
    </location>
</feature>
<dbReference type="SUPFAM" id="SSF47323">
    <property type="entry name" value="Anticodon-binding domain of a subclass of class I aminoacyl-tRNA synthetases"/>
    <property type="match status" value="1"/>
</dbReference>
<dbReference type="CDD" id="cd07958">
    <property type="entry name" value="Anticodon_Ia_Leu_BEm"/>
    <property type="match status" value="1"/>
</dbReference>
<keyword evidence="3 9" id="KW-0436">Ligase</keyword>
<dbReference type="EMBL" id="WTYH01000001">
    <property type="protein sequence ID" value="MXO94792.1"/>
    <property type="molecule type" value="Genomic_DNA"/>
</dbReference>
<keyword evidence="16" id="KW-1185">Reference proteome</keyword>
<dbReference type="EC" id="6.1.1.4" evidence="9"/>
<dbReference type="InterPro" id="IPR015413">
    <property type="entry name" value="Methionyl/Leucyl_tRNA_Synth"/>
</dbReference>
<feature type="domain" description="Aminoacyl-tRNA synthetase class Ia" evidence="11">
    <location>
        <begin position="419"/>
        <end position="576"/>
    </location>
</feature>
<dbReference type="RefSeq" id="WP_131451400.1">
    <property type="nucleotide sequence ID" value="NZ_BMJK01000001.1"/>
</dbReference>
<dbReference type="Pfam" id="PF09334">
    <property type="entry name" value="tRNA-synt_1g"/>
    <property type="match status" value="1"/>
</dbReference>
<organism evidence="15 16">
    <name type="scientific">Aurantiacibacter arachoides</name>
    <dbReference type="NCBI Taxonomy" id="1850444"/>
    <lineage>
        <taxon>Bacteria</taxon>
        <taxon>Pseudomonadati</taxon>
        <taxon>Pseudomonadota</taxon>
        <taxon>Alphaproteobacteria</taxon>
        <taxon>Sphingomonadales</taxon>
        <taxon>Erythrobacteraceae</taxon>
        <taxon>Aurantiacibacter</taxon>
    </lineage>
</organism>
<dbReference type="Pfam" id="PF00133">
    <property type="entry name" value="tRNA-synt_1"/>
    <property type="match status" value="2"/>
</dbReference>
<evidence type="ECO:0000256" key="3">
    <source>
        <dbReference type="ARBA" id="ARBA00022598"/>
    </source>
</evidence>
<evidence type="ECO:0000256" key="6">
    <source>
        <dbReference type="ARBA" id="ARBA00022917"/>
    </source>
</evidence>
<dbReference type="PANTHER" id="PTHR43740:SF2">
    <property type="entry name" value="LEUCINE--TRNA LIGASE, MITOCHONDRIAL"/>
    <property type="match status" value="1"/>
</dbReference>
<dbReference type="CDD" id="cd00812">
    <property type="entry name" value="LeuRS_core"/>
    <property type="match status" value="1"/>
</dbReference>
<keyword evidence="7 9" id="KW-0030">Aminoacyl-tRNA synthetase</keyword>
<dbReference type="InterPro" id="IPR009080">
    <property type="entry name" value="tRNAsynth_Ia_anticodon-bd"/>
</dbReference>
<evidence type="ECO:0000256" key="5">
    <source>
        <dbReference type="ARBA" id="ARBA00022840"/>
    </source>
</evidence>
<dbReference type="InterPro" id="IPR002302">
    <property type="entry name" value="Leu-tRNA-ligase"/>
</dbReference>
<dbReference type="NCBIfam" id="TIGR00396">
    <property type="entry name" value="leuS_bact"/>
    <property type="match status" value="1"/>
</dbReference>
<evidence type="ECO:0000256" key="8">
    <source>
        <dbReference type="ARBA" id="ARBA00047469"/>
    </source>
</evidence>
<name>A0A845A5X2_9SPHN</name>
<sequence length="840" mass="92214">MTSERFDPGVADARWQAAWDAARCFEADSASTRPKSYVLEMFPYPSGRIHIGHVRNYTMGDVLARYRRMQGHEVLHPMGWDAFGMPAENAAMEKGVHPAGWTYDNIATMKRQLKQLGFALDWSREFATCDPAYYGHEQALFVDLYEAGLVYRKESEVNWDPVDMTVLANEQVIDGKGWRSGAEVEKRKLNQWFLKITDFAEDLLEGLDGLGGWPDKVRTMQANWIGRSQGLEFRFAGTNFDEAIEVYTTRPDTVFGASFVAVAVDHPIARAVAATSAEAADFIALCKKGGTTAAELETAEKLGFDTGLKVAHPFTGAELPVYIANFVLMDYGTGAIMAVPGHDSRDFEFATKYGLPIPRVVAASADEADRPFAGEAESGDGVLVNSGFLDGMEVEAAKGAVIARAEAEGWGKGTTVWRLRDWGVSRQRYWGTPIPFIHCDACGVVPVPKDQLPVVLPEDVDFSVPGNPLLRHPTWKDTTCPACGAAAVRETDTLDTFVNSSWYFLRFASQPADRPFDAAEVAQWMPVDQYIGGIEHAILHLLYARFWTRALAHTGHLDVAEPFASLFTQGMVTHETYSRKDGAREVYYAPSEISRSAEAAVLHEDGQPVTIGKVVKMSKSKKNVVDPEDIIRDYGADAVRWFMLSDSPPERDLPWSEAGIEGCGRFVQRLWRLFGQFDANAAGKDVALARKTHQTIAAVAEDIEALAFNKAVARLYELTSAAEKAAPGASRNHAIRALLLMASPMMPHLAEEAWQRMGGEGLVAQAAWPEVDPTLLVEDEVTIAVQHMGKLRDTLTAPKGSSKADLEALALASANVQRSIDGAAIRKVIVVPDRLVNIVT</sequence>
<keyword evidence="2 9" id="KW-0963">Cytoplasm</keyword>
<dbReference type="PROSITE" id="PS00178">
    <property type="entry name" value="AA_TRNA_LIGASE_I"/>
    <property type="match status" value="1"/>
</dbReference>
<dbReference type="GO" id="GO:0002161">
    <property type="term" value="F:aminoacyl-tRNA deacylase activity"/>
    <property type="evidence" value="ECO:0007669"/>
    <property type="project" value="InterPro"/>
</dbReference>
<evidence type="ECO:0000256" key="2">
    <source>
        <dbReference type="ARBA" id="ARBA00022490"/>
    </source>
</evidence>
<dbReference type="OrthoDB" id="9810365at2"/>
<evidence type="ECO:0000259" key="11">
    <source>
        <dbReference type="Pfam" id="PF00133"/>
    </source>
</evidence>
<keyword evidence="6 9" id="KW-0648">Protein biosynthesis</keyword>
<feature type="domain" description="Methionyl/Valyl/Leucyl/Isoleucyl-tRNA synthetase anticodon-binding" evidence="12">
    <location>
        <begin position="688"/>
        <end position="802"/>
    </location>
</feature>
<dbReference type="SUPFAM" id="SSF52374">
    <property type="entry name" value="Nucleotidylyl transferase"/>
    <property type="match status" value="1"/>
</dbReference>
<dbReference type="InterPro" id="IPR013155">
    <property type="entry name" value="M/V/L/I-tRNA-synth_anticd-bd"/>
</dbReference>